<dbReference type="AlphaFoldDB" id="A0AA38GJE0"/>
<dbReference type="GO" id="GO:0005737">
    <property type="term" value="C:cytoplasm"/>
    <property type="evidence" value="ECO:0007669"/>
    <property type="project" value="TreeGrafter"/>
</dbReference>
<keyword evidence="4" id="KW-1185">Reference proteome</keyword>
<dbReference type="PANTHER" id="PTHR11538">
    <property type="entry name" value="PHENYLALANYL-TRNA SYNTHETASE"/>
    <property type="match status" value="1"/>
</dbReference>
<organism evidence="3 4">
    <name type="scientific">Taxus chinensis</name>
    <name type="common">Chinese yew</name>
    <name type="synonym">Taxus wallichiana var. chinensis</name>
    <dbReference type="NCBI Taxonomy" id="29808"/>
    <lineage>
        <taxon>Eukaryota</taxon>
        <taxon>Viridiplantae</taxon>
        <taxon>Streptophyta</taxon>
        <taxon>Embryophyta</taxon>
        <taxon>Tracheophyta</taxon>
        <taxon>Spermatophyta</taxon>
        <taxon>Pinopsida</taxon>
        <taxon>Pinidae</taxon>
        <taxon>Conifers II</taxon>
        <taxon>Cupressales</taxon>
        <taxon>Taxaceae</taxon>
        <taxon>Taxus</taxon>
    </lineage>
</organism>
<gene>
    <name evidence="3" type="ORF">KI387_017936</name>
</gene>
<dbReference type="InterPro" id="IPR019446">
    <property type="entry name" value="BMT5-like"/>
</dbReference>
<dbReference type="GO" id="GO:0070475">
    <property type="term" value="P:rRNA base methylation"/>
    <property type="evidence" value="ECO:0007669"/>
    <property type="project" value="InterPro"/>
</dbReference>
<feature type="non-terminal residue" evidence="3">
    <location>
        <position position="1"/>
    </location>
</feature>
<dbReference type="GO" id="GO:0070042">
    <property type="term" value="F:rRNA (uridine-N3-)-methyltransferase activity"/>
    <property type="evidence" value="ECO:0007669"/>
    <property type="project" value="InterPro"/>
</dbReference>
<evidence type="ECO:0000313" key="3">
    <source>
        <dbReference type="EMBL" id="KAH9323297.1"/>
    </source>
</evidence>
<evidence type="ECO:0000313" key="4">
    <source>
        <dbReference type="Proteomes" id="UP000824469"/>
    </source>
</evidence>
<feature type="non-terminal residue" evidence="3">
    <location>
        <position position="228"/>
    </location>
</feature>
<comment type="caution">
    <text evidence="3">The sequence shown here is derived from an EMBL/GenBank/DDBJ whole genome shotgun (WGS) entry which is preliminary data.</text>
</comment>
<name>A0AA38GJE0_TAXCH</name>
<feature type="region of interest" description="Disordered" evidence="1">
    <location>
        <begin position="199"/>
        <end position="228"/>
    </location>
</feature>
<sequence>KHRHLVKMFFKNARTMLSRTGEIHVSHKVKDPYNKWKVLQEAKDCGLVLKEFVEFIQDDYPGYTNRRGAGPMIGETFFLGECRTYMFIQRESITASIMLPKISSKDIWEIAPDGKNRGAAEIAKANMESSLNHLKTLADKTIKERDEFERQRNEAVHQRDLAVHQRDEAIHQSGKAWRENENITKQLDEALRLKEEVMKDRERIRKERNDLAKQRDEVSRENEKIAKR</sequence>
<dbReference type="Pfam" id="PF10354">
    <property type="entry name" value="BMT5-like"/>
    <property type="match status" value="1"/>
</dbReference>
<feature type="domain" description="25S rRNA (uridine-N(3))-methyltransferase BMT5-like" evidence="2">
    <location>
        <begin position="1"/>
        <end position="67"/>
    </location>
</feature>
<accession>A0AA38GJE0</accession>
<reference evidence="3 4" key="1">
    <citation type="journal article" date="2021" name="Nat. Plants">
        <title>The Taxus genome provides insights into paclitaxel biosynthesis.</title>
        <authorList>
            <person name="Xiong X."/>
            <person name="Gou J."/>
            <person name="Liao Q."/>
            <person name="Li Y."/>
            <person name="Zhou Q."/>
            <person name="Bi G."/>
            <person name="Li C."/>
            <person name="Du R."/>
            <person name="Wang X."/>
            <person name="Sun T."/>
            <person name="Guo L."/>
            <person name="Liang H."/>
            <person name="Lu P."/>
            <person name="Wu Y."/>
            <person name="Zhang Z."/>
            <person name="Ro D.K."/>
            <person name="Shang Y."/>
            <person name="Huang S."/>
            <person name="Yan J."/>
        </authorList>
    </citation>
    <scope>NUCLEOTIDE SEQUENCE [LARGE SCALE GENOMIC DNA]</scope>
    <source>
        <strain evidence="3">Ta-2019</strain>
    </source>
</reference>
<dbReference type="PANTHER" id="PTHR11538:SF26">
    <property type="entry name" value="FERREDOXIN-FOLD ANTICODON-BINDING DOMAIN-CONTAINING PROTEIN 1"/>
    <property type="match status" value="1"/>
</dbReference>
<evidence type="ECO:0000259" key="2">
    <source>
        <dbReference type="Pfam" id="PF10354"/>
    </source>
</evidence>
<proteinExistence type="predicted"/>
<evidence type="ECO:0000256" key="1">
    <source>
        <dbReference type="SAM" id="MobiDB-lite"/>
    </source>
</evidence>
<dbReference type="Proteomes" id="UP000824469">
    <property type="component" value="Unassembled WGS sequence"/>
</dbReference>
<dbReference type="EMBL" id="JAHRHJ020000003">
    <property type="protein sequence ID" value="KAH9323297.1"/>
    <property type="molecule type" value="Genomic_DNA"/>
</dbReference>
<protein>
    <recommendedName>
        <fullName evidence="2">25S rRNA (uridine-N(3))-methyltransferase BMT5-like domain-containing protein</fullName>
    </recommendedName>
</protein>